<comment type="pathway">
    <text evidence="2">Cofactor biosynthesis; L-ascorbate biosynthesis.</text>
</comment>
<evidence type="ECO:0000256" key="2">
    <source>
        <dbReference type="ARBA" id="ARBA00005147"/>
    </source>
</evidence>
<dbReference type="Gene3D" id="3.30.43.10">
    <property type="entry name" value="Uridine Diphospho-n-acetylenolpyruvylglucosamine Reductase, domain 2"/>
    <property type="match status" value="1"/>
</dbReference>
<evidence type="ECO:0000313" key="7">
    <source>
        <dbReference type="EMBL" id="KAH7290312.1"/>
    </source>
</evidence>
<sequence length="514" mass="57088">MKKENLPKLSIIITTVIASFFIQVAGNGVHLLLPPPIQCARSAEGGEGIGCTVEAYQRVWQDRRPCRAARAVYPTTEAQIFQAVAWASRSGSKIKVVSRGVHSITKLVCPDGDSGLLVSTHYYNSLIQVDPMSRTVTAHSGCYGVSVGGAISTGAHGSGLWGLGSALHDYVVGMRLVVPAPPHEGYARIIDLEDGHEDLDAARLSLGVLGVISTITFKLEPIFKRSVTLELKGDDDLEDEIVRFAKAHEFAGVNWYPGTRKVLYKVDDRVDVASVGNGAYNCEGITDTSMESITRNTIYTCFWNPLVNRSIFFYDVAISVPMSKAKDAITEIRKLRDLSPDIMCTLGLLGGLWIRFQAKSKAYMGLAHDSVMFEFVHYRAREATLPRFRQDLFEEIEQMLLNKFDGQPHWGKNRILAFDDMHRRVRAMEKFMQVKKKFPPSISSPTSGPTPSLEMAQHEEPRKVCMSIVLWRACVYAGRTPIVILVTRGHFCRPGRVFNEANVCKPEDSISISF</sequence>
<dbReference type="AlphaFoldDB" id="A0A8T2R1R1"/>
<dbReference type="OMA" id="HESNSTC"/>
<evidence type="ECO:0000256" key="4">
    <source>
        <dbReference type="ARBA" id="ARBA00023002"/>
    </source>
</evidence>
<keyword evidence="5" id="KW-0812">Transmembrane</keyword>
<reference evidence="7" key="1">
    <citation type="submission" date="2021-08" db="EMBL/GenBank/DDBJ databases">
        <title>WGS assembly of Ceratopteris richardii.</title>
        <authorList>
            <person name="Marchant D.B."/>
            <person name="Chen G."/>
            <person name="Jenkins J."/>
            <person name="Shu S."/>
            <person name="Leebens-Mack J."/>
            <person name="Grimwood J."/>
            <person name="Schmutz J."/>
            <person name="Soltis P."/>
            <person name="Soltis D."/>
            <person name="Chen Z.-H."/>
        </authorList>
    </citation>
    <scope>NUCLEOTIDE SEQUENCE</scope>
    <source>
        <strain evidence="7">Whitten #5841</strain>
        <tissue evidence="7">Leaf</tissue>
    </source>
</reference>
<dbReference type="InterPro" id="IPR007173">
    <property type="entry name" value="ALO_C"/>
</dbReference>
<evidence type="ECO:0000256" key="3">
    <source>
        <dbReference type="ARBA" id="ARBA00005466"/>
    </source>
</evidence>
<dbReference type="Gene3D" id="3.30.465.10">
    <property type="match status" value="1"/>
</dbReference>
<name>A0A8T2R1R1_CERRI</name>
<dbReference type="InterPro" id="IPR036318">
    <property type="entry name" value="FAD-bd_PCMH-like_sf"/>
</dbReference>
<gene>
    <name evidence="7" type="ORF">KP509_30G042100</name>
</gene>
<dbReference type="SUPFAM" id="SSF56176">
    <property type="entry name" value="FAD-binding/transporter-associated domain-like"/>
    <property type="match status" value="1"/>
</dbReference>
<feature type="transmembrane region" description="Helical" evidence="5">
    <location>
        <begin position="12"/>
        <end position="33"/>
    </location>
</feature>
<evidence type="ECO:0000256" key="5">
    <source>
        <dbReference type="SAM" id="Phobius"/>
    </source>
</evidence>
<keyword evidence="5" id="KW-0472">Membrane</keyword>
<dbReference type="OrthoDB" id="610608at2759"/>
<protein>
    <recommendedName>
        <fullName evidence="6">FAD-binding PCMH-type domain-containing protein</fullName>
    </recommendedName>
</protein>
<organism evidence="7 8">
    <name type="scientific">Ceratopteris richardii</name>
    <name type="common">Triangle waterfern</name>
    <dbReference type="NCBI Taxonomy" id="49495"/>
    <lineage>
        <taxon>Eukaryota</taxon>
        <taxon>Viridiplantae</taxon>
        <taxon>Streptophyta</taxon>
        <taxon>Embryophyta</taxon>
        <taxon>Tracheophyta</taxon>
        <taxon>Polypodiopsida</taxon>
        <taxon>Polypodiidae</taxon>
        <taxon>Polypodiales</taxon>
        <taxon>Pteridineae</taxon>
        <taxon>Pteridaceae</taxon>
        <taxon>Parkerioideae</taxon>
        <taxon>Ceratopteris</taxon>
    </lineage>
</organism>
<dbReference type="InterPro" id="IPR006094">
    <property type="entry name" value="Oxid_FAD_bind_N"/>
</dbReference>
<dbReference type="Proteomes" id="UP000825935">
    <property type="component" value="Chromosome 30"/>
</dbReference>
<dbReference type="GO" id="GO:0071949">
    <property type="term" value="F:FAD binding"/>
    <property type="evidence" value="ECO:0007669"/>
    <property type="project" value="InterPro"/>
</dbReference>
<dbReference type="Pfam" id="PF01565">
    <property type="entry name" value="FAD_binding_4"/>
    <property type="match status" value="1"/>
</dbReference>
<comment type="caution">
    <text evidence="7">The sequence shown here is derived from an EMBL/GenBank/DDBJ whole genome shotgun (WGS) entry which is preliminary data.</text>
</comment>
<keyword evidence="4" id="KW-0560">Oxidoreductase</keyword>
<dbReference type="Pfam" id="PF04030">
    <property type="entry name" value="ALO"/>
    <property type="match status" value="1"/>
</dbReference>
<dbReference type="PANTHER" id="PTHR13878:SF67">
    <property type="entry name" value="L-GULONOLACTONE OXIDASE 5"/>
    <property type="match status" value="1"/>
</dbReference>
<keyword evidence="5" id="KW-1133">Transmembrane helix</keyword>
<proteinExistence type="inferred from homology"/>
<dbReference type="PANTHER" id="PTHR13878">
    <property type="entry name" value="GULONOLACTONE OXIDASE"/>
    <property type="match status" value="1"/>
</dbReference>
<comment type="cofactor">
    <cofactor evidence="1">
        <name>FAD</name>
        <dbReference type="ChEBI" id="CHEBI:57692"/>
    </cofactor>
</comment>
<keyword evidence="8" id="KW-1185">Reference proteome</keyword>
<dbReference type="PROSITE" id="PS51387">
    <property type="entry name" value="FAD_PCMH"/>
    <property type="match status" value="1"/>
</dbReference>
<dbReference type="EMBL" id="CM035435">
    <property type="protein sequence ID" value="KAH7290312.1"/>
    <property type="molecule type" value="Genomic_DNA"/>
</dbReference>
<comment type="similarity">
    <text evidence="3">Belongs to the oxygen-dependent FAD-linked oxidoreductase family.</text>
</comment>
<dbReference type="InterPro" id="IPR016169">
    <property type="entry name" value="FAD-bd_PCMH_sub2"/>
</dbReference>
<dbReference type="Gene3D" id="3.30.70.2520">
    <property type="match status" value="1"/>
</dbReference>
<dbReference type="GO" id="GO:0016020">
    <property type="term" value="C:membrane"/>
    <property type="evidence" value="ECO:0007669"/>
    <property type="project" value="InterPro"/>
</dbReference>
<dbReference type="InterPro" id="IPR016166">
    <property type="entry name" value="FAD-bd_PCMH"/>
</dbReference>
<dbReference type="InterPro" id="IPR050432">
    <property type="entry name" value="FAD-linked_Oxidoreductases_BP"/>
</dbReference>
<evidence type="ECO:0000259" key="6">
    <source>
        <dbReference type="PROSITE" id="PS51387"/>
    </source>
</evidence>
<dbReference type="GO" id="GO:0003885">
    <property type="term" value="F:D-arabinono-1,4-lactone oxidase activity"/>
    <property type="evidence" value="ECO:0007669"/>
    <property type="project" value="InterPro"/>
</dbReference>
<evidence type="ECO:0000313" key="8">
    <source>
        <dbReference type="Proteomes" id="UP000825935"/>
    </source>
</evidence>
<feature type="domain" description="FAD-binding PCMH-type" evidence="6">
    <location>
        <begin position="64"/>
        <end position="222"/>
    </location>
</feature>
<evidence type="ECO:0000256" key="1">
    <source>
        <dbReference type="ARBA" id="ARBA00001974"/>
    </source>
</evidence>
<dbReference type="InterPro" id="IPR016167">
    <property type="entry name" value="FAD-bd_PCMH_sub1"/>
</dbReference>
<accession>A0A8T2R1R1</accession>